<reference evidence="2" key="1">
    <citation type="submission" date="2022-07" db="EMBL/GenBank/DDBJ databases">
        <title>Complete genome sequence of Salinispirillum sp. LH10-3-1 capable of multiple carbohydrate inversion isolated from a soda lake.</title>
        <authorList>
            <person name="Liu J."/>
            <person name="Zhai Y."/>
            <person name="Zhang H."/>
            <person name="Yang H."/>
            <person name="Qu J."/>
            <person name="Li J."/>
        </authorList>
    </citation>
    <scope>NUCLEOTIDE SEQUENCE</scope>
    <source>
        <strain evidence="2">LH 10-3-1</strain>
    </source>
</reference>
<dbReference type="CDD" id="cd02440">
    <property type="entry name" value="AdoMet_MTases"/>
    <property type="match status" value="1"/>
</dbReference>
<dbReference type="PANTHER" id="PTHR43591:SF24">
    <property type="entry name" value="2-METHOXY-6-POLYPRENYL-1,4-BENZOQUINOL METHYLASE, MITOCHONDRIAL"/>
    <property type="match status" value="1"/>
</dbReference>
<dbReference type="GO" id="GO:0008757">
    <property type="term" value="F:S-adenosylmethionine-dependent methyltransferase activity"/>
    <property type="evidence" value="ECO:0007669"/>
    <property type="project" value="InterPro"/>
</dbReference>
<name>A0AB38YEE5_9GAMM</name>
<dbReference type="EMBL" id="CP101717">
    <property type="protein sequence ID" value="WLD57754.1"/>
    <property type="molecule type" value="Genomic_DNA"/>
</dbReference>
<dbReference type="SUPFAM" id="SSF53335">
    <property type="entry name" value="S-adenosyl-L-methionine-dependent methyltransferases"/>
    <property type="match status" value="1"/>
</dbReference>
<dbReference type="Gene3D" id="3.40.50.150">
    <property type="entry name" value="Vaccinia Virus protein VP39"/>
    <property type="match status" value="1"/>
</dbReference>
<dbReference type="GO" id="GO:0032259">
    <property type="term" value="P:methylation"/>
    <property type="evidence" value="ECO:0007669"/>
    <property type="project" value="UniProtKB-KW"/>
</dbReference>
<evidence type="ECO:0000259" key="1">
    <source>
        <dbReference type="Pfam" id="PF08241"/>
    </source>
</evidence>
<dbReference type="RefSeq" id="WP_304995040.1">
    <property type="nucleotide sequence ID" value="NZ_CP101717.1"/>
</dbReference>
<accession>A0AB38YEE5</accession>
<keyword evidence="2" id="KW-0808">Transferase</keyword>
<dbReference type="InterPro" id="IPR013216">
    <property type="entry name" value="Methyltransf_11"/>
</dbReference>
<dbReference type="AlphaFoldDB" id="A0AB38YEE5"/>
<protein>
    <submittedName>
        <fullName evidence="2">Methyltransferase domain-containing protein</fullName>
    </submittedName>
</protein>
<organism evidence="2">
    <name type="scientific">Salinispirillum sp. LH 10-3-1</name>
    <dbReference type="NCBI Taxonomy" id="2952525"/>
    <lineage>
        <taxon>Bacteria</taxon>
        <taxon>Pseudomonadati</taxon>
        <taxon>Pseudomonadota</taxon>
        <taxon>Gammaproteobacteria</taxon>
        <taxon>Oceanospirillales</taxon>
        <taxon>Saccharospirillaceae</taxon>
        <taxon>Salinispirillum</taxon>
    </lineage>
</organism>
<feature type="domain" description="Methyltransferase type 11" evidence="1">
    <location>
        <begin position="64"/>
        <end position="156"/>
    </location>
</feature>
<dbReference type="PANTHER" id="PTHR43591">
    <property type="entry name" value="METHYLTRANSFERASE"/>
    <property type="match status" value="1"/>
</dbReference>
<dbReference type="InterPro" id="IPR029063">
    <property type="entry name" value="SAM-dependent_MTases_sf"/>
</dbReference>
<proteinExistence type="predicted"/>
<evidence type="ECO:0000313" key="2">
    <source>
        <dbReference type="EMBL" id="WLD57754.1"/>
    </source>
</evidence>
<dbReference type="Pfam" id="PF08241">
    <property type="entry name" value="Methyltransf_11"/>
    <property type="match status" value="1"/>
</dbReference>
<sequence>MTALAAFSHRQASDCSVTPVVPAPRVAQTFSRAAECYDQFALFQRPSARQLVTLVPHAATGPWLDLGCGTADVWSDLIGHAPQATWLGLDLAAGMVRTAQQRHPVHGFVQGDACQLPLLSESLQGVYSNLMAQWLCPDDFLREQYRVLQPGGTLVFSTLLEHSLYELQRAYLQVGDSAPVNPQRTAHAYHSAIQASGFEFVHWQDIPLTQEFPDLRAVFHSLKGTGAVASAQGRQRGLLGRQWWHHMQQAYPKTAEGKYPLTFNVGYAQLRKPR</sequence>
<gene>
    <name evidence="2" type="ORF">NFC81_13680</name>
</gene>
<keyword evidence="2" id="KW-0489">Methyltransferase</keyword>